<comment type="caution">
    <text evidence="1">The sequence shown here is derived from an EMBL/GenBank/DDBJ whole genome shotgun (WGS) entry which is preliminary data.</text>
</comment>
<name>A0ACC2X1A6_9TREE</name>
<protein>
    <submittedName>
        <fullName evidence="1">Uncharacterized protein</fullName>
    </submittedName>
</protein>
<dbReference type="Proteomes" id="UP001234202">
    <property type="component" value="Unassembled WGS sequence"/>
</dbReference>
<gene>
    <name evidence="1" type="ORF">QFC24_006366</name>
</gene>
<evidence type="ECO:0000313" key="1">
    <source>
        <dbReference type="EMBL" id="KAJ9117652.1"/>
    </source>
</evidence>
<evidence type="ECO:0000313" key="2">
    <source>
        <dbReference type="Proteomes" id="UP001234202"/>
    </source>
</evidence>
<sequence>MSVKFVHYKSKLFPNGVVGIADGAGKSLQALAGPSGAPITSLYDLIESWDTISTQLLPVGGVSEEDIDSVQVLPPLPGRDVLAVGKNYKDHAKEFQQSGFDSSDKNEQPDFPVIFTKRASSIIPHNTPVYPHPMVTDTLDYEGELGVIIGKGGINIKKEDAWKHVWGAVVLNDVTARERQRDHKQFFIGKSLDTFCPMGAYAVHGECREKVSQFAMYWNNMMLETKINGQVRQSQNTKDLIFDIPTLIETISMGITLMPGDLIATGTPAGVGIGKTPPVYLKPGDVMEVSITGLGTLKNVIASADEQAPPCEPVRAKSSVLASASFGGDDIVTLASGQVLHAEDSGTSGSPVVFIHGLGGSATAFYPLIKTLSLESRHRVINFDWEGHGLSLLTGLSLTVESLARSVADVLAAYKVQKATIVAHSFGGLIATHFAASYPDLVDKLVLIGPVKKLGPPGVSAMTDRAALVRNKGMAAVVPAILTNGLSEQTRKSNVLAQALVKSSLLSTKPEGYAQACLALAGAEDPDYAKIVAPTLIVAGDQDKTSPQATTDALTGAITGSKAITLASVGHWHFLEDVEGVAKAISSFL</sequence>
<reference evidence="1" key="1">
    <citation type="submission" date="2023-04" db="EMBL/GenBank/DDBJ databases">
        <title>Draft Genome sequencing of Naganishia species isolated from polar environments using Oxford Nanopore Technology.</title>
        <authorList>
            <person name="Leo P."/>
            <person name="Venkateswaran K."/>
        </authorList>
    </citation>
    <scope>NUCLEOTIDE SEQUENCE</scope>
    <source>
        <strain evidence="1">DBVPG 5303</strain>
    </source>
</reference>
<proteinExistence type="predicted"/>
<organism evidence="1 2">
    <name type="scientific">Naganishia onofrii</name>
    <dbReference type="NCBI Taxonomy" id="1851511"/>
    <lineage>
        <taxon>Eukaryota</taxon>
        <taxon>Fungi</taxon>
        <taxon>Dikarya</taxon>
        <taxon>Basidiomycota</taxon>
        <taxon>Agaricomycotina</taxon>
        <taxon>Tremellomycetes</taxon>
        <taxon>Filobasidiales</taxon>
        <taxon>Filobasidiaceae</taxon>
        <taxon>Naganishia</taxon>
    </lineage>
</organism>
<accession>A0ACC2X1A6</accession>
<keyword evidence="2" id="KW-1185">Reference proteome</keyword>
<dbReference type="EMBL" id="JASBWV010000031">
    <property type="protein sequence ID" value="KAJ9117652.1"/>
    <property type="molecule type" value="Genomic_DNA"/>
</dbReference>